<accession>A0A8S2SRX2</accession>
<reference evidence="2" key="1">
    <citation type="submission" date="2021-02" db="EMBL/GenBank/DDBJ databases">
        <authorList>
            <person name="Nowell W R."/>
        </authorList>
    </citation>
    <scope>NUCLEOTIDE SEQUENCE</scope>
</reference>
<gene>
    <name evidence="1" type="ORF">OVA965_LOCUS34440</name>
    <name evidence="2" type="ORF">TMI583_LOCUS35361</name>
</gene>
<protein>
    <submittedName>
        <fullName evidence="2">Uncharacterized protein</fullName>
    </submittedName>
</protein>
<sequence>MAIISNETVYWTACALGTCVSLITAYHFHRQQNVLNAQLKFERWCKNELELYLHNSTTNNNTNTCELKNDFDQLQKQIPMLTSLVNQKKIRIDQMKQIIQDYQQPIVDINERNRLRKEMENVLIKTTKDFEFSSNVDINLSETIEQKCLSSSSYDGNDQLLQQLPVSKIIAFFEQKQMNE</sequence>
<dbReference type="EMBL" id="CAJOBA010050704">
    <property type="protein sequence ID" value="CAF4237337.1"/>
    <property type="molecule type" value="Genomic_DNA"/>
</dbReference>
<dbReference type="Proteomes" id="UP000677228">
    <property type="component" value="Unassembled WGS sequence"/>
</dbReference>
<organism evidence="2 3">
    <name type="scientific">Didymodactylos carnosus</name>
    <dbReference type="NCBI Taxonomy" id="1234261"/>
    <lineage>
        <taxon>Eukaryota</taxon>
        <taxon>Metazoa</taxon>
        <taxon>Spiralia</taxon>
        <taxon>Gnathifera</taxon>
        <taxon>Rotifera</taxon>
        <taxon>Eurotatoria</taxon>
        <taxon>Bdelloidea</taxon>
        <taxon>Philodinida</taxon>
        <taxon>Philodinidae</taxon>
        <taxon>Didymodactylos</taxon>
    </lineage>
</organism>
<proteinExistence type="predicted"/>
<evidence type="ECO:0000313" key="1">
    <source>
        <dbReference type="EMBL" id="CAF1440952.1"/>
    </source>
</evidence>
<dbReference type="EMBL" id="CAJNOK010028900">
    <property type="protein sequence ID" value="CAF1440952.1"/>
    <property type="molecule type" value="Genomic_DNA"/>
</dbReference>
<name>A0A8S2SRX2_9BILA</name>
<dbReference type="AlphaFoldDB" id="A0A8S2SRX2"/>
<comment type="caution">
    <text evidence="2">The sequence shown here is derived from an EMBL/GenBank/DDBJ whole genome shotgun (WGS) entry which is preliminary data.</text>
</comment>
<evidence type="ECO:0000313" key="2">
    <source>
        <dbReference type="EMBL" id="CAF4237337.1"/>
    </source>
</evidence>
<evidence type="ECO:0000313" key="3">
    <source>
        <dbReference type="Proteomes" id="UP000682733"/>
    </source>
</evidence>
<dbReference type="Proteomes" id="UP000682733">
    <property type="component" value="Unassembled WGS sequence"/>
</dbReference>